<organism evidence="11 12">
    <name type="scientific">Paraphaeosphaeria minitans</name>
    <dbReference type="NCBI Taxonomy" id="565426"/>
    <lineage>
        <taxon>Eukaryota</taxon>
        <taxon>Fungi</taxon>
        <taxon>Dikarya</taxon>
        <taxon>Ascomycota</taxon>
        <taxon>Pezizomycotina</taxon>
        <taxon>Dothideomycetes</taxon>
        <taxon>Pleosporomycetidae</taxon>
        <taxon>Pleosporales</taxon>
        <taxon>Massarineae</taxon>
        <taxon>Didymosphaeriaceae</taxon>
        <taxon>Paraphaeosphaeria</taxon>
    </lineage>
</organism>
<evidence type="ECO:0000256" key="3">
    <source>
        <dbReference type="ARBA" id="ARBA00005024"/>
    </source>
</evidence>
<dbReference type="FunFam" id="3.40.640.10:FF:000004">
    <property type="entry name" value="Acetylornithine aminotransferase"/>
    <property type="match status" value="1"/>
</dbReference>
<comment type="caution">
    <text evidence="11">The sequence shown here is derived from an EMBL/GenBank/DDBJ whole genome shotgun (WGS) entry which is preliminary data.</text>
</comment>
<comment type="subcellular location">
    <subcellularLocation>
        <location evidence="2">Mitochondrion</location>
    </subcellularLocation>
</comment>
<dbReference type="EC" id="2.6.1.11" evidence="5"/>
<keyword evidence="7" id="KW-0028">Amino-acid biosynthesis</keyword>
<dbReference type="SUPFAM" id="SSF53383">
    <property type="entry name" value="PLP-dependent transferases"/>
    <property type="match status" value="1"/>
</dbReference>
<dbReference type="NCBIfam" id="TIGR00707">
    <property type="entry name" value="argD"/>
    <property type="match status" value="1"/>
</dbReference>
<evidence type="ECO:0000256" key="2">
    <source>
        <dbReference type="ARBA" id="ARBA00004173"/>
    </source>
</evidence>
<dbReference type="Pfam" id="PF10615">
    <property type="entry name" value="DUF2470"/>
    <property type="match status" value="1"/>
</dbReference>
<comment type="pathway">
    <text evidence="3">Amino-acid biosynthesis; L-arginine biosynthesis; N(2)-acetyl-L-ornithine from L-glutamate: step 4/4.</text>
</comment>
<name>A0A9P6KTR8_9PLEO</name>
<dbReference type="PROSITE" id="PS00600">
    <property type="entry name" value="AA_TRANSFER_CLASS_3"/>
    <property type="match status" value="1"/>
</dbReference>
<keyword evidence="8" id="KW-0808">Transferase</keyword>
<dbReference type="InterPro" id="IPR005814">
    <property type="entry name" value="Aminotrans_3"/>
</dbReference>
<evidence type="ECO:0000256" key="8">
    <source>
        <dbReference type="ARBA" id="ARBA00022679"/>
    </source>
</evidence>
<keyword evidence="6 11" id="KW-0032">Aminotransferase</keyword>
<evidence type="ECO:0000256" key="5">
    <source>
        <dbReference type="ARBA" id="ARBA00012919"/>
    </source>
</evidence>
<dbReference type="InterPro" id="IPR049704">
    <property type="entry name" value="Aminotrans_3_PPA_site"/>
</dbReference>
<dbReference type="Proteomes" id="UP000756921">
    <property type="component" value="Unassembled WGS sequence"/>
</dbReference>
<evidence type="ECO:0000256" key="4">
    <source>
        <dbReference type="ARBA" id="ARBA00008954"/>
    </source>
</evidence>
<evidence type="ECO:0000256" key="7">
    <source>
        <dbReference type="ARBA" id="ARBA00022605"/>
    </source>
</evidence>
<evidence type="ECO:0000256" key="9">
    <source>
        <dbReference type="ARBA" id="ARBA00022898"/>
    </source>
</evidence>
<dbReference type="PANTHER" id="PTHR11986:SF79">
    <property type="entry name" value="ACETYLORNITHINE AMINOTRANSFERASE, MITOCHONDRIAL"/>
    <property type="match status" value="1"/>
</dbReference>
<dbReference type="InterPro" id="IPR015422">
    <property type="entry name" value="PyrdxlP-dep_Trfase_small"/>
</dbReference>
<dbReference type="Pfam" id="PF00202">
    <property type="entry name" value="Aminotran_3"/>
    <property type="match status" value="1"/>
</dbReference>
<dbReference type="GO" id="GO:0042802">
    <property type="term" value="F:identical protein binding"/>
    <property type="evidence" value="ECO:0007669"/>
    <property type="project" value="TreeGrafter"/>
</dbReference>
<dbReference type="EMBL" id="WJXW01000003">
    <property type="protein sequence ID" value="KAF9738221.1"/>
    <property type="molecule type" value="Genomic_DNA"/>
</dbReference>
<dbReference type="AlphaFoldDB" id="A0A9P6KTR8"/>
<evidence type="ECO:0000313" key="12">
    <source>
        <dbReference type="Proteomes" id="UP000756921"/>
    </source>
</evidence>
<evidence type="ECO:0000256" key="1">
    <source>
        <dbReference type="ARBA" id="ARBA00001933"/>
    </source>
</evidence>
<reference evidence="11" key="1">
    <citation type="journal article" date="2020" name="Mol. Plant Microbe Interact.">
        <title>Genome Sequence of the Biocontrol Agent Coniothyrium minitans strain Conio (IMI 134523).</title>
        <authorList>
            <person name="Patel D."/>
            <person name="Shittu T.A."/>
            <person name="Baroncelli R."/>
            <person name="Muthumeenakshi S."/>
            <person name="Osborne T.H."/>
            <person name="Janganan T.K."/>
            <person name="Sreenivasaprasad S."/>
        </authorList>
    </citation>
    <scope>NUCLEOTIDE SEQUENCE</scope>
    <source>
        <strain evidence="11">Conio</strain>
    </source>
</reference>
<evidence type="ECO:0000256" key="6">
    <source>
        <dbReference type="ARBA" id="ARBA00022576"/>
    </source>
</evidence>
<dbReference type="InterPro" id="IPR050103">
    <property type="entry name" value="Class-III_PLP-dep_AT"/>
</dbReference>
<sequence>MATPEAQDAVISERIVKHMNADHADSVRRYLKAFKNKSISEVRDARLTDVTLHGMRFDCGSQQVIIPLDPPMKAMRQARERLIQLDKEALDILGLTDIPITKYTPPYAPGLHWVHLFNFTQCLIVLTTFSRRANFRPGSLVHDNILSHVPGFSEFLSTIQPYLFYIMVGIHATETVFMARKLNRHGLTPSESVWRFATTLRASRANCCFARYSSTAAAPKGSSLPQDVKDSIEREASLPTPDPPSTSKTAGLVSQQLEYMVPTYVRPPPMFEKGEGCYLYDVENRKYLDFTSGIAVNALGHCDPGVTQAISEQAQLLMHTSNLYHNSLTGLLSKQLIQLTHATGGFATATKTFICNSGSEANEAAIKFARKVGKEIAPGKDKYDIVSFTNSFHGRTMGSLSATPNPKYQKPFGPMVPGFRYGTFNDVDAVNDLVTEGTCGVIVEPIQGEGGVNVATPEFLLALRKRCTEVGAVLIYDEIQCGLGRTGTFWAHASYPKEAHPDIVTTAKALGNGFPIGATIVNDFVCDHIKTGDHGTTFGGNPLGCRVASHILSRLSSPEILDSIPAKSAAFKKHFASLHERFPDRVKETRGQGLILGLQLDEDPTPIVTAARERGLLLITCGTNTLRFVPPLIMTEAEIDAGMAIVAEAMESVWAKGEQVSGTPGQQEMS</sequence>
<dbReference type="OrthoDB" id="5419315at2759"/>
<dbReference type="HAMAP" id="MF_01107">
    <property type="entry name" value="ArgD_aminotrans_3"/>
    <property type="match status" value="1"/>
</dbReference>
<dbReference type="Gene3D" id="3.20.180.10">
    <property type="entry name" value="PNP-oxidase-like"/>
    <property type="match status" value="1"/>
</dbReference>
<dbReference type="PANTHER" id="PTHR11986">
    <property type="entry name" value="AMINOTRANSFERASE CLASS III"/>
    <property type="match status" value="1"/>
</dbReference>
<dbReference type="GO" id="GO:0003992">
    <property type="term" value="F:N2-acetyl-L-ornithine:2-oxoglutarate 5-aminotransferase activity"/>
    <property type="evidence" value="ECO:0007669"/>
    <property type="project" value="UniProtKB-EC"/>
</dbReference>
<dbReference type="InterPro" id="IPR015424">
    <property type="entry name" value="PyrdxlP-dep_Trfase"/>
</dbReference>
<keyword evidence="12" id="KW-1185">Reference proteome</keyword>
<dbReference type="InterPro" id="IPR004636">
    <property type="entry name" value="AcOrn/SuccOrn_fam"/>
</dbReference>
<dbReference type="CDD" id="cd00610">
    <property type="entry name" value="OAT_like"/>
    <property type="match status" value="1"/>
</dbReference>
<dbReference type="InterPro" id="IPR015421">
    <property type="entry name" value="PyrdxlP-dep_Trfase_major"/>
</dbReference>
<dbReference type="SUPFAM" id="SSF50475">
    <property type="entry name" value="FMN-binding split barrel"/>
    <property type="match status" value="1"/>
</dbReference>
<keyword evidence="9" id="KW-0663">Pyridoxal phosphate</keyword>
<protein>
    <recommendedName>
        <fullName evidence="5">acetylornithine transaminase</fullName>
        <ecNumber evidence="5">2.6.1.11</ecNumber>
    </recommendedName>
</protein>
<dbReference type="InterPro" id="IPR019595">
    <property type="entry name" value="DUF2470"/>
</dbReference>
<dbReference type="NCBIfam" id="NF002325">
    <property type="entry name" value="PRK01278.1"/>
    <property type="match status" value="1"/>
</dbReference>
<dbReference type="GO" id="GO:0030170">
    <property type="term" value="F:pyridoxal phosphate binding"/>
    <property type="evidence" value="ECO:0007669"/>
    <property type="project" value="InterPro"/>
</dbReference>
<gene>
    <name evidence="11" type="ORF">PMIN01_03504</name>
</gene>
<evidence type="ECO:0000313" key="11">
    <source>
        <dbReference type="EMBL" id="KAF9738221.1"/>
    </source>
</evidence>
<dbReference type="GO" id="GO:0006526">
    <property type="term" value="P:L-arginine biosynthetic process"/>
    <property type="evidence" value="ECO:0007669"/>
    <property type="project" value="UniProtKB-ARBA"/>
</dbReference>
<proteinExistence type="inferred from homology"/>
<dbReference type="GO" id="GO:0005759">
    <property type="term" value="C:mitochondrial matrix"/>
    <property type="evidence" value="ECO:0007669"/>
    <property type="project" value="TreeGrafter"/>
</dbReference>
<dbReference type="InterPro" id="IPR037119">
    <property type="entry name" value="Haem_oxidase_HugZ-like_sf"/>
</dbReference>
<dbReference type="Gene3D" id="3.40.640.10">
    <property type="entry name" value="Type I PLP-dependent aspartate aminotransferase-like (Major domain)"/>
    <property type="match status" value="1"/>
</dbReference>
<feature type="domain" description="DUF2470" evidence="10">
    <location>
        <begin position="12"/>
        <end position="85"/>
    </location>
</feature>
<comment type="similarity">
    <text evidence="4">Belongs to the class-III pyridoxal-phosphate-dependent aminotransferase family.</text>
</comment>
<comment type="cofactor">
    <cofactor evidence="1">
        <name>pyridoxal 5'-phosphate</name>
        <dbReference type="ChEBI" id="CHEBI:597326"/>
    </cofactor>
</comment>
<accession>A0A9P6KTR8</accession>
<dbReference type="Gene3D" id="3.90.1150.10">
    <property type="entry name" value="Aspartate Aminotransferase, domain 1"/>
    <property type="match status" value="1"/>
</dbReference>
<evidence type="ECO:0000259" key="10">
    <source>
        <dbReference type="Pfam" id="PF10615"/>
    </source>
</evidence>